<feature type="chain" id="PRO_5011626351" evidence="1">
    <location>
        <begin position="21"/>
        <end position="72"/>
    </location>
</feature>
<dbReference type="Proteomes" id="UP000199072">
    <property type="component" value="Unassembled WGS sequence"/>
</dbReference>
<sequence length="72" mass="7265">MKKLILTLALAVGALTFSHAENGIKHSNPSHNTKKKNLVECSLTVTCADGTTVSATASSCAKAGAMCDAGCA</sequence>
<keyword evidence="1" id="KW-0732">Signal</keyword>
<organism evidence="2 3">
    <name type="scientific">Mucilaginibacter pineti</name>
    <dbReference type="NCBI Taxonomy" id="1391627"/>
    <lineage>
        <taxon>Bacteria</taxon>
        <taxon>Pseudomonadati</taxon>
        <taxon>Bacteroidota</taxon>
        <taxon>Sphingobacteriia</taxon>
        <taxon>Sphingobacteriales</taxon>
        <taxon>Sphingobacteriaceae</taxon>
        <taxon>Mucilaginibacter</taxon>
    </lineage>
</organism>
<evidence type="ECO:0000313" key="3">
    <source>
        <dbReference type="Proteomes" id="UP000199072"/>
    </source>
</evidence>
<reference evidence="2 3" key="1">
    <citation type="submission" date="2016-10" db="EMBL/GenBank/DDBJ databases">
        <authorList>
            <person name="de Groot N.N."/>
        </authorList>
    </citation>
    <scope>NUCLEOTIDE SEQUENCE [LARGE SCALE GENOMIC DNA]</scope>
    <source>
        <strain evidence="2 3">47C3B</strain>
    </source>
</reference>
<feature type="signal peptide" evidence="1">
    <location>
        <begin position="1"/>
        <end position="20"/>
    </location>
</feature>
<proteinExistence type="predicted"/>
<dbReference type="EMBL" id="FNAI01000018">
    <property type="protein sequence ID" value="SDF46074.1"/>
    <property type="molecule type" value="Genomic_DNA"/>
</dbReference>
<gene>
    <name evidence="2" type="ORF">SAMN05216464_11885</name>
</gene>
<keyword evidence="3" id="KW-1185">Reference proteome</keyword>
<evidence type="ECO:0000313" key="2">
    <source>
        <dbReference type="EMBL" id="SDF46074.1"/>
    </source>
</evidence>
<name>A0A1G7L9T5_9SPHI</name>
<dbReference type="RefSeq" id="WP_143014252.1">
    <property type="nucleotide sequence ID" value="NZ_FNAI01000018.1"/>
</dbReference>
<evidence type="ECO:0000256" key="1">
    <source>
        <dbReference type="SAM" id="SignalP"/>
    </source>
</evidence>
<accession>A0A1G7L9T5</accession>
<protein>
    <submittedName>
        <fullName evidence="2">Uncharacterized protein</fullName>
    </submittedName>
</protein>
<dbReference type="STRING" id="1391627.SAMN05216464_11885"/>
<dbReference type="AlphaFoldDB" id="A0A1G7L9T5"/>